<evidence type="ECO:0000256" key="2">
    <source>
        <dbReference type="PROSITE-ProRule" id="PRU00168"/>
    </source>
</evidence>
<name>A0AA39LGF8_9BILA</name>
<feature type="compositionally biased region" description="Basic and acidic residues" evidence="3">
    <location>
        <begin position="20"/>
        <end position="30"/>
    </location>
</feature>
<evidence type="ECO:0008006" key="8">
    <source>
        <dbReference type="Google" id="ProtNLM"/>
    </source>
</evidence>
<feature type="domain" description="Ras-GEF" evidence="4">
    <location>
        <begin position="766"/>
        <end position="998"/>
    </location>
</feature>
<evidence type="ECO:0000256" key="3">
    <source>
        <dbReference type="SAM" id="MobiDB-lite"/>
    </source>
</evidence>
<dbReference type="Pfam" id="PF00617">
    <property type="entry name" value="RasGEF"/>
    <property type="match status" value="1"/>
</dbReference>
<evidence type="ECO:0000259" key="4">
    <source>
        <dbReference type="PROSITE" id="PS50009"/>
    </source>
</evidence>
<feature type="compositionally biased region" description="Polar residues" evidence="3">
    <location>
        <begin position="1"/>
        <end position="17"/>
    </location>
</feature>
<protein>
    <recommendedName>
        <fullName evidence="8">Ras-GEF domain-containing protein</fullName>
    </recommendedName>
</protein>
<evidence type="ECO:0000313" key="6">
    <source>
        <dbReference type="EMBL" id="KAK0396333.1"/>
    </source>
</evidence>
<sequence>MRRSRSASSGDLYSTKRSTTRNDEFSETPKDMFNAGDYPADYDLVIGQCQSSSPCTIKARIKDVLGKISLGRESPRHRSSPSRQMSTSKTQEHSTKKVDKMDKELTLAIRYFQETVRNGQVEMYSGCITALFNAVLQYLTENDTNSDVIKSNLYNILKWFDKEIVEYLNNPVNYKKSTECMQLLTELQTSLSANSDRSNVSSCSSEKSTRGESSDSGFHADESSKNVQLSTPTQTLTSLPAAKKGPLNEDAFDELLRQLNIRKVEKFQPQFPPLDDSDDDENSFHVDEEREERAEKHGARTCVEQVENRPDGSRSTTRRTRTVNVQQTTKSVTIRKHGGGADEFVKRFTDGSHAFNDDSDFESGEVFSRPFGLRSGGLRSMNDFGFSSEPNSTSSAQNSDNLHTTTKSIEHVTDSVQSVSRQAKRNGKIIADDAAHKVDTSEIKAKQIEMFKDNKLLARQGHGTYEEGSVVRQGLADMNTPPILPPKKRHVVQYMQTFGNGSDEADEATRSSTLSSYIALIDNLKYHEEQYSKEKRAEFGSPSIGGVLVGQEFTNLSRLLQNGDLDRVLLPSKFVDDECEQQKSITYPKLLAITSGADVLEALDVTEWLVLRAKDEQSKPTELRGGPRDALIVYATQPAGSLLYQEAFLTTYRTFVTSQELIQKLIKRYHYTNQATNSALLKSARQTFSVLVRVVDELCAVELNRLLIETVTSFVYKLILNGEYIFARILRKRLMDRIEHKSGFKANASFFEYSPSSKTPSLFDFSSTAVARQMTFLDSELFQRIEPAEMLWWSKEQDEKKSPNLIAFTEHFNNVSYWVRSLVILQGTQKEREKYFLKFVKVMKNLRKMGNFNSYLAILSALDSGPIRRLDWSKTVQEHLREHISVMDSSHSFKNYRTLLAETKPPCLPYIGLVLQDLTFVHVGNTDCLPKSLCQNRSNLLNFGKRWQQFAILDSIRRFKIWTYSLQKDEKILRLFGKFKEFLSEDDIWERSETIKPRMRKNK</sequence>
<dbReference type="GO" id="GO:0007265">
    <property type="term" value="P:Ras protein signal transduction"/>
    <property type="evidence" value="ECO:0007669"/>
    <property type="project" value="TreeGrafter"/>
</dbReference>
<dbReference type="InterPro" id="IPR000651">
    <property type="entry name" value="Ras-like_Gua-exchang_fac_N"/>
</dbReference>
<feature type="region of interest" description="Disordered" evidence="3">
    <location>
        <begin position="1"/>
        <end position="33"/>
    </location>
</feature>
<feature type="compositionally biased region" description="Low complexity" evidence="3">
    <location>
        <begin position="195"/>
        <end position="205"/>
    </location>
</feature>
<dbReference type="InterPro" id="IPR001895">
    <property type="entry name" value="RASGEF_cat_dom"/>
</dbReference>
<feature type="compositionally biased region" description="Low complexity" evidence="3">
    <location>
        <begin position="228"/>
        <end position="242"/>
    </location>
</feature>
<feature type="region of interest" description="Disordered" evidence="3">
    <location>
        <begin position="70"/>
        <end position="98"/>
    </location>
</feature>
<dbReference type="CDD" id="cd00155">
    <property type="entry name" value="RasGEF"/>
    <property type="match status" value="1"/>
</dbReference>
<dbReference type="InterPro" id="IPR036964">
    <property type="entry name" value="RASGEF_cat_dom_sf"/>
</dbReference>
<dbReference type="PROSITE" id="PS50212">
    <property type="entry name" value="RASGEF_NTER"/>
    <property type="match status" value="1"/>
</dbReference>
<feature type="compositionally biased region" description="Basic and acidic residues" evidence="3">
    <location>
        <begin position="282"/>
        <end position="298"/>
    </location>
</feature>
<dbReference type="Gene3D" id="1.20.870.10">
    <property type="entry name" value="Son of sevenless (SoS) protein Chain: S domain 1"/>
    <property type="match status" value="1"/>
</dbReference>
<dbReference type="InterPro" id="IPR008937">
    <property type="entry name" value="Ras-like_GEF"/>
</dbReference>
<feature type="compositionally biased region" description="Basic and acidic residues" evidence="3">
    <location>
        <begin position="207"/>
        <end position="224"/>
    </location>
</feature>
<dbReference type="GO" id="GO:0005886">
    <property type="term" value="C:plasma membrane"/>
    <property type="evidence" value="ECO:0007669"/>
    <property type="project" value="TreeGrafter"/>
</dbReference>
<feature type="region of interest" description="Disordered" evidence="3">
    <location>
        <begin position="268"/>
        <end position="337"/>
    </location>
</feature>
<reference evidence="6" key="1">
    <citation type="submission" date="2023-06" db="EMBL/GenBank/DDBJ databases">
        <title>Genomic analysis of the entomopathogenic nematode Steinernema hermaphroditum.</title>
        <authorList>
            <person name="Schwarz E.M."/>
            <person name="Heppert J.K."/>
            <person name="Baniya A."/>
            <person name="Schwartz H.T."/>
            <person name="Tan C.-H."/>
            <person name="Antoshechkin I."/>
            <person name="Sternberg P.W."/>
            <person name="Goodrich-Blair H."/>
            <person name="Dillman A.R."/>
        </authorList>
    </citation>
    <scope>NUCLEOTIDE SEQUENCE</scope>
    <source>
        <strain evidence="6">PS9179</strain>
        <tissue evidence="6">Whole animal</tissue>
    </source>
</reference>
<evidence type="ECO:0000256" key="1">
    <source>
        <dbReference type="ARBA" id="ARBA00022658"/>
    </source>
</evidence>
<proteinExistence type="predicted"/>
<feature type="domain" description="N-terminal Ras-GEF" evidence="5">
    <location>
        <begin position="619"/>
        <end position="742"/>
    </location>
</feature>
<evidence type="ECO:0000259" key="5">
    <source>
        <dbReference type="PROSITE" id="PS50212"/>
    </source>
</evidence>
<dbReference type="GO" id="GO:0005085">
    <property type="term" value="F:guanyl-nucleotide exchange factor activity"/>
    <property type="evidence" value="ECO:0007669"/>
    <property type="project" value="UniProtKB-KW"/>
</dbReference>
<comment type="caution">
    <text evidence="6">The sequence shown here is derived from an EMBL/GenBank/DDBJ whole genome shotgun (WGS) entry which is preliminary data.</text>
</comment>
<dbReference type="CDD" id="cd06224">
    <property type="entry name" value="REM"/>
    <property type="match status" value="1"/>
</dbReference>
<dbReference type="PROSITE" id="PS50009">
    <property type="entry name" value="RASGEF_CAT"/>
    <property type="match status" value="1"/>
</dbReference>
<evidence type="ECO:0000313" key="7">
    <source>
        <dbReference type="Proteomes" id="UP001175271"/>
    </source>
</evidence>
<dbReference type="SMART" id="SM00229">
    <property type="entry name" value="RasGEFN"/>
    <property type="match status" value="1"/>
</dbReference>
<dbReference type="SMART" id="SM00147">
    <property type="entry name" value="RasGEF"/>
    <property type="match status" value="1"/>
</dbReference>
<keyword evidence="7" id="KW-1185">Reference proteome</keyword>
<feature type="region of interest" description="Disordered" evidence="3">
    <location>
        <begin position="195"/>
        <end position="245"/>
    </location>
</feature>
<dbReference type="SUPFAM" id="SSF48366">
    <property type="entry name" value="Ras GEF"/>
    <property type="match status" value="1"/>
</dbReference>
<dbReference type="InterPro" id="IPR023578">
    <property type="entry name" value="Ras_GEF_dom_sf"/>
</dbReference>
<dbReference type="Pfam" id="PF00618">
    <property type="entry name" value="RasGEF_N"/>
    <property type="match status" value="1"/>
</dbReference>
<organism evidence="6 7">
    <name type="scientific">Steinernema hermaphroditum</name>
    <dbReference type="NCBI Taxonomy" id="289476"/>
    <lineage>
        <taxon>Eukaryota</taxon>
        <taxon>Metazoa</taxon>
        <taxon>Ecdysozoa</taxon>
        <taxon>Nematoda</taxon>
        <taxon>Chromadorea</taxon>
        <taxon>Rhabditida</taxon>
        <taxon>Tylenchina</taxon>
        <taxon>Panagrolaimomorpha</taxon>
        <taxon>Strongyloidoidea</taxon>
        <taxon>Steinernematidae</taxon>
        <taxon>Steinernema</taxon>
    </lineage>
</organism>
<dbReference type="PANTHER" id="PTHR23113">
    <property type="entry name" value="GUANINE NUCLEOTIDE EXCHANGE FACTOR"/>
    <property type="match status" value="1"/>
</dbReference>
<accession>A0AA39LGF8</accession>
<keyword evidence="1 2" id="KW-0344">Guanine-nucleotide releasing factor</keyword>
<dbReference type="PANTHER" id="PTHR23113:SF224">
    <property type="entry name" value="RAP GUANINE NUCLEOTIDE EXCHANGE FACTOR 1"/>
    <property type="match status" value="1"/>
</dbReference>
<dbReference type="Proteomes" id="UP001175271">
    <property type="component" value="Unassembled WGS sequence"/>
</dbReference>
<dbReference type="EMBL" id="JAUCMV010000005">
    <property type="protein sequence ID" value="KAK0396333.1"/>
    <property type="molecule type" value="Genomic_DNA"/>
</dbReference>
<gene>
    <name evidence="6" type="ORF">QR680_001675</name>
</gene>
<dbReference type="AlphaFoldDB" id="A0AA39LGF8"/>
<dbReference type="Gene3D" id="1.10.840.10">
    <property type="entry name" value="Ras guanine-nucleotide exchange factors catalytic domain"/>
    <property type="match status" value="1"/>
</dbReference>